<accession>A0A379B0C9</accession>
<dbReference type="AntiFam" id="ANF00231">
    <property type="entry name" value="Shadow ORF (opposite rplA)"/>
</dbReference>
<sequence>MTNDTHCIRRSNNNIKVQIACFDFSSQIFETDDIRTSLFSSFCIYTLSKYSHTGCLTSTFRQND</sequence>
<organism evidence="1">
    <name type="scientific">Neisseria gonorrhoeae</name>
    <dbReference type="NCBI Taxonomy" id="485"/>
    <lineage>
        <taxon>Bacteria</taxon>
        <taxon>Pseudomonadati</taxon>
        <taxon>Pseudomonadota</taxon>
        <taxon>Betaproteobacteria</taxon>
        <taxon>Neisseriales</taxon>
        <taxon>Neisseriaceae</taxon>
        <taxon>Neisseria</taxon>
    </lineage>
</organism>
<protein>
    <submittedName>
        <fullName evidence="1">Uncharacterized protein</fullName>
    </submittedName>
</protein>
<evidence type="ECO:0000313" key="1">
    <source>
        <dbReference type="EMBL" id="SUB32085.1"/>
    </source>
</evidence>
<gene>
    <name evidence="1" type="ORF">NCTC11421_03515</name>
</gene>
<reference evidence="1" key="1">
    <citation type="submission" date="2018-06" db="EMBL/GenBank/DDBJ databases">
        <authorList>
            <consortium name="Pathogen Informatics"/>
            <person name="Doyle S."/>
        </authorList>
    </citation>
    <scope>NUCLEOTIDE SEQUENCE [LARGE SCALE GENOMIC DNA]</scope>
    <source>
        <strain evidence="1">NCTC11421</strain>
    </source>
</reference>
<dbReference type="EMBL" id="UGRI01000002">
    <property type="protein sequence ID" value="SUB32085.1"/>
    <property type="molecule type" value="Genomic_DNA"/>
</dbReference>
<proteinExistence type="predicted"/>
<name>A0A379B0C9_NEIGO</name>
<dbReference type="AlphaFoldDB" id="A0A379B0C9"/>